<evidence type="ECO:0000313" key="2">
    <source>
        <dbReference type="EMBL" id="KAH3880615.1"/>
    </source>
</evidence>
<dbReference type="PANTHER" id="PTHR46989">
    <property type="entry name" value="USP DOMAIN-CONTAINING PROTEIN"/>
    <property type="match status" value="1"/>
</dbReference>
<dbReference type="InterPro" id="IPR006016">
    <property type="entry name" value="UspA"/>
</dbReference>
<dbReference type="PANTHER" id="PTHR46989:SF3">
    <property type="entry name" value="USPA DOMAIN-CONTAINING PROTEIN"/>
    <property type="match status" value="1"/>
</dbReference>
<protein>
    <recommendedName>
        <fullName evidence="1">UspA domain-containing protein</fullName>
    </recommendedName>
</protein>
<dbReference type="PRINTS" id="PR01438">
    <property type="entry name" value="UNVRSLSTRESS"/>
</dbReference>
<evidence type="ECO:0000259" key="1">
    <source>
        <dbReference type="Pfam" id="PF00582"/>
    </source>
</evidence>
<dbReference type="Proteomes" id="UP000828390">
    <property type="component" value="Unassembled WGS sequence"/>
</dbReference>
<dbReference type="InterPro" id="IPR014729">
    <property type="entry name" value="Rossmann-like_a/b/a_fold"/>
</dbReference>
<feature type="domain" description="UspA" evidence="1">
    <location>
        <begin position="8"/>
        <end position="149"/>
    </location>
</feature>
<dbReference type="InterPro" id="IPR006015">
    <property type="entry name" value="Universal_stress_UspA"/>
</dbReference>
<dbReference type="Gene3D" id="3.40.50.620">
    <property type="entry name" value="HUPs"/>
    <property type="match status" value="1"/>
</dbReference>
<name>A0A9D4MQZ5_DREPO</name>
<gene>
    <name evidence="2" type="ORF">DPMN_004534</name>
</gene>
<organism evidence="2 3">
    <name type="scientific">Dreissena polymorpha</name>
    <name type="common">Zebra mussel</name>
    <name type="synonym">Mytilus polymorpha</name>
    <dbReference type="NCBI Taxonomy" id="45954"/>
    <lineage>
        <taxon>Eukaryota</taxon>
        <taxon>Metazoa</taxon>
        <taxon>Spiralia</taxon>
        <taxon>Lophotrochozoa</taxon>
        <taxon>Mollusca</taxon>
        <taxon>Bivalvia</taxon>
        <taxon>Autobranchia</taxon>
        <taxon>Heteroconchia</taxon>
        <taxon>Euheterodonta</taxon>
        <taxon>Imparidentia</taxon>
        <taxon>Neoheterodontei</taxon>
        <taxon>Myida</taxon>
        <taxon>Dreissenoidea</taxon>
        <taxon>Dreissenidae</taxon>
        <taxon>Dreissena</taxon>
    </lineage>
</organism>
<dbReference type="Pfam" id="PF00582">
    <property type="entry name" value="Usp"/>
    <property type="match status" value="1"/>
</dbReference>
<reference evidence="2" key="2">
    <citation type="submission" date="2020-11" db="EMBL/GenBank/DDBJ databases">
        <authorList>
            <person name="McCartney M.A."/>
            <person name="Auch B."/>
            <person name="Kono T."/>
            <person name="Mallez S."/>
            <person name="Becker A."/>
            <person name="Gohl D.M."/>
            <person name="Silverstein K.A.T."/>
            <person name="Koren S."/>
            <person name="Bechman K.B."/>
            <person name="Herman A."/>
            <person name="Abrahante J.E."/>
            <person name="Garbe J."/>
        </authorList>
    </citation>
    <scope>NUCLEOTIDE SEQUENCE</scope>
    <source>
        <strain evidence="2">Duluth1</strain>
        <tissue evidence="2">Whole animal</tissue>
    </source>
</reference>
<sequence length="166" mass="18858">METKNESHVLIAMDESSYSDYAFEWYLENMHRHGNYVILFHAVEFHTLAAIPIGAGSVGLINQMMAEEKVHAEEYLEKLSTILKTHGLHGKVKQTTGSPRTEIIRVAEEEKADVIICGTRGMGKVRRTLMGSVSDHVMHHSHVPVLVCRHKDDHHNRVHEPQSDKM</sequence>
<dbReference type="SUPFAM" id="SSF52402">
    <property type="entry name" value="Adenine nucleotide alpha hydrolases-like"/>
    <property type="match status" value="1"/>
</dbReference>
<dbReference type="OrthoDB" id="843225at2759"/>
<evidence type="ECO:0000313" key="3">
    <source>
        <dbReference type="Proteomes" id="UP000828390"/>
    </source>
</evidence>
<comment type="caution">
    <text evidence="2">The sequence shown here is derived from an EMBL/GenBank/DDBJ whole genome shotgun (WGS) entry which is preliminary data.</text>
</comment>
<proteinExistence type="predicted"/>
<dbReference type="EMBL" id="JAIWYP010000001">
    <property type="protein sequence ID" value="KAH3880615.1"/>
    <property type="molecule type" value="Genomic_DNA"/>
</dbReference>
<dbReference type="AlphaFoldDB" id="A0A9D4MQZ5"/>
<reference evidence="2" key="1">
    <citation type="journal article" date="2019" name="bioRxiv">
        <title>The Genome of the Zebra Mussel, Dreissena polymorpha: A Resource for Invasive Species Research.</title>
        <authorList>
            <person name="McCartney M.A."/>
            <person name="Auch B."/>
            <person name="Kono T."/>
            <person name="Mallez S."/>
            <person name="Zhang Y."/>
            <person name="Obille A."/>
            <person name="Becker A."/>
            <person name="Abrahante J.E."/>
            <person name="Garbe J."/>
            <person name="Badalamenti J.P."/>
            <person name="Herman A."/>
            <person name="Mangelson H."/>
            <person name="Liachko I."/>
            <person name="Sullivan S."/>
            <person name="Sone E.D."/>
            <person name="Koren S."/>
            <person name="Silverstein K.A.T."/>
            <person name="Beckman K.B."/>
            <person name="Gohl D.M."/>
        </authorList>
    </citation>
    <scope>NUCLEOTIDE SEQUENCE</scope>
    <source>
        <strain evidence="2">Duluth1</strain>
        <tissue evidence="2">Whole animal</tissue>
    </source>
</reference>
<accession>A0A9D4MQZ5</accession>
<dbReference type="CDD" id="cd23659">
    <property type="entry name" value="USP_At3g01520-like"/>
    <property type="match status" value="1"/>
</dbReference>
<keyword evidence="3" id="KW-1185">Reference proteome</keyword>